<evidence type="ECO:0000313" key="3">
    <source>
        <dbReference type="Proteomes" id="UP000269221"/>
    </source>
</evidence>
<comment type="caution">
    <text evidence="2">The sequence shown here is derived from an EMBL/GenBank/DDBJ whole genome shotgun (WGS) entry which is preliminary data.</text>
</comment>
<sequence length="110" mass="11346">MSSLPPPSSASAPSEKSPVLPIAPENCTLPLDADENIPMSGGEALSGSGHDGTTTALSPAHVAEEGYQLLRFPLAESCFYHCVGGKELAENCFHALLAQVERGLPSPEGS</sequence>
<dbReference type="AlphaFoldDB" id="A0A3M0KFN6"/>
<gene>
    <name evidence="2" type="ORF">DUI87_11172</name>
</gene>
<evidence type="ECO:0000313" key="2">
    <source>
        <dbReference type="EMBL" id="RMC12039.1"/>
    </source>
</evidence>
<feature type="compositionally biased region" description="Low complexity" evidence="1">
    <location>
        <begin position="9"/>
        <end position="18"/>
    </location>
</feature>
<protein>
    <submittedName>
        <fullName evidence="2">Uncharacterized protein</fullName>
    </submittedName>
</protein>
<proteinExistence type="predicted"/>
<dbReference type="EMBL" id="QRBI01000107">
    <property type="protein sequence ID" value="RMC12039.1"/>
    <property type="molecule type" value="Genomic_DNA"/>
</dbReference>
<feature type="region of interest" description="Disordered" evidence="1">
    <location>
        <begin position="1"/>
        <end position="57"/>
    </location>
</feature>
<reference evidence="2 3" key="1">
    <citation type="submission" date="2018-07" db="EMBL/GenBank/DDBJ databases">
        <title>A high quality draft genome assembly of the barn swallow (H. rustica rustica).</title>
        <authorList>
            <person name="Formenti G."/>
            <person name="Chiara M."/>
            <person name="Poveda L."/>
            <person name="Francoijs K.-J."/>
            <person name="Bonisoli-Alquati A."/>
            <person name="Canova L."/>
            <person name="Gianfranceschi L."/>
            <person name="Horner D.S."/>
            <person name="Saino N."/>
        </authorList>
    </citation>
    <scope>NUCLEOTIDE SEQUENCE [LARGE SCALE GENOMIC DNA]</scope>
    <source>
        <strain evidence="2">Chelidonia</strain>
        <tissue evidence="2">Blood</tissue>
    </source>
</reference>
<keyword evidence="3" id="KW-1185">Reference proteome</keyword>
<evidence type="ECO:0000256" key="1">
    <source>
        <dbReference type="SAM" id="MobiDB-lite"/>
    </source>
</evidence>
<name>A0A3M0KFN6_HIRRU</name>
<accession>A0A3M0KFN6</accession>
<organism evidence="2 3">
    <name type="scientific">Hirundo rustica rustica</name>
    <dbReference type="NCBI Taxonomy" id="333673"/>
    <lineage>
        <taxon>Eukaryota</taxon>
        <taxon>Metazoa</taxon>
        <taxon>Chordata</taxon>
        <taxon>Craniata</taxon>
        <taxon>Vertebrata</taxon>
        <taxon>Euteleostomi</taxon>
        <taxon>Archelosauria</taxon>
        <taxon>Archosauria</taxon>
        <taxon>Dinosauria</taxon>
        <taxon>Saurischia</taxon>
        <taxon>Theropoda</taxon>
        <taxon>Coelurosauria</taxon>
        <taxon>Aves</taxon>
        <taxon>Neognathae</taxon>
        <taxon>Neoaves</taxon>
        <taxon>Telluraves</taxon>
        <taxon>Australaves</taxon>
        <taxon>Passeriformes</taxon>
        <taxon>Sylvioidea</taxon>
        <taxon>Hirundinidae</taxon>
        <taxon>Hirundo</taxon>
    </lineage>
</organism>
<dbReference type="Proteomes" id="UP000269221">
    <property type="component" value="Unassembled WGS sequence"/>
</dbReference>